<keyword evidence="3" id="KW-0720">Serine protease</keyword>
<reference evidence="8" key="1">
    <citation type="submission" date="2018-04" db="EMBL/GenBank/DDBJ databases">
        <authorList>
            <person name="Go L.Y."/>
            <person name="Mitchell J.A."/>
        </authorList>
    </citation>
    <scope>NUCLEOTIDE SEQUENCE</scope>
    <source>
        <tissue evidence="8">Whole organism</tissue>
    </source>
</reference>
<dbReference type="InterPro" id="IPR001254">
    <property type="entry name" value="Trypsin_dom"/>
</dbReference>
<reference evidence="9" key="2">
    <citation type="submission" date="2018-07" db="EMBL/GenBank/DDBJ databases">
        <authorList>
            <person name="Quirk P.G."/>
            <person name="Krulwich T.A."/>
        </authorList>
    </citation>
    <scope>NUCLEOTIDE SEQUENCE</scope>
</reference>
<dbReference type="AlphaFoldDB" id="A0A336M4L7"/>
<evidence type="ECO:0000256" key="4">
    <source>
        <dbReference type="ARBA" id="ARBA00023157"/>
    </source>
</evidence>
<dbReference type="GO" id="GO:0004252">
    <property type="term" value="F:serine-type endopeptidase activity"/>
    <property type="evidence" value="ECO:0007669"/>
    <property type="project" value="InterPro"/>
</dbReference>
<sequence length="128" mass="14709">MLLHQIIVLVIGFQDFVQPYEVMRRIYNGDNAKIEDYPFVVVCYKNVSFSCGGSILNEYWILTAGHCTCHKIQWGVTNRDPNGPNMIDVSQSVRHPDYESHERVDIKLLRLAEPIVFGTTVSNFQFLS</sequence>
<feature type="signal peptide" evidence="6">
    <location>
        <begin position="1"/>
        <end position="19"/>
    </location>
</feature>
<evidence type="ECO:0000313" key="8">
    <source>
        <dbReference type="EMBL" id="SSX00568.1"/>
    </source>
</evidence>
<name>A0A336M4L7_CULSO</name>
<dbReference type="PANTHER" id="PTHR24276">
    <property type="entry name" value="POLYSERASE-RELATED"/>
    <property type="match status" value="1"/>
</dbReference>
<dbReference type="InterPro" id="IPR043504">
    <property type="entry name" value="Peptidase_S1_PA_chymotrypsin"/>
</dbReference>
<dbReference type="VEuPathDB" id="VectorBase:CSON003126"/>
<dbReference type="PANTHER" id="PTHR24276:SF98">
    <property type="entry name" value="FI18310P1-RELATED"/>
    <property type="match status" value="1"/>
</dbReference>
<dbReference type="GO" id="GO:0006508">
    <property type="term" value="P:proteolysis"/>
    <property type="evidence" value="ECO:0007669"/>
    <property type="project" value="UniProtKB-KW"/>
</dbReference>
<keyword evidence="2" id="KW-0378">Hydrolase</keyword>
<evidence type="ECO:0000256" key="5">
    <source>
        <dbReference type="ARBA" id="ARBA00024195"/>
    </source>
</evidence>
<dbReference type="InterPro" id="IPR009003">
    <property type="entry name" value="Peptidase_S1_PA"/>
</dbReference>
<dbReference type="InterPro" id="IPR001314">
    <property type="entry name" value="Peptidase_S1A"/>
</dbReference>
<dbReference type="SUPFAM" id="SSF50494">
    <property type="entry name" value="Trypsin-like serine proteases"/>
    <property type="match status" value="1"/>
</dbReference>
<feature type="domain" description="Peptidase S1" evidence="7">
    <location>
        <begin position="26"/>
        <end position="128"/>
    </location>
</feature>
<evidence type="ECO:0000259" key="7">
    <source>
        <dbReference type="PROSITE" id="PS50240"/>
    </source>
</evidence>
<organism evidence="9">
    <name type="scientific">Culicoides sonorensis</name>
    <name type="common">Biting midge</name>
    <dbReference type="NCBI Taxonomy" id="179676"/>
    <lineage>
        <taxon>Eukaryota</taxon>
        <taxon>Metazoa</taxon>
        <taxon>Ecdysozoa</taxon>
        <taxon>Arthropoda</taxon>
        <taxon>Hexapoda</taxon>
        <taxon>Insecta</taxon>
        <taxon>Pterygota</taxon>
        <taxon>Neoptera</taxon>
        <taxon>Endopterygota</taxon>
        <taxon>Diptera</taxon>
        <taxon>Nematocera</taxon>
        <taxon>Chironomoidea</taxon>
        <taxon>Ceratopogonidae</taxon>
        <taxon>Ceratopogoninae</taxon>
        <taxon>Culicoides</taxon>
        <taxon>Monoculicoides</taxon>
    </lineage>
</organism>
<dbReference type="EMBL" id="UFQT01000154">
    <property type="protein sequence ID" value="SSX20948.1"/>
    <property type="molecule type" value="Genomic_DNA"/>
</dbReference>
<keyword evidence="1" id="KW-0645">Protease</keyword>
<comment type="similarity">
    <text evidence="5">Belongs to the peptidase S1 family. CLIP subfamily.</text>
</comment>
<evidence type="ECO:0000256" key="1">
    <source>
        <dbReference type="ARBA" id="ARBA00022670"/>
    </source>
</evidence>
<evidence type="ECO:0000256" key="6">
    <source>
        <dbReference type="SAM" id="SignalP"/>
    </source>
</evidence>
<dbReference type="InterPro" id="IPR050430">
    <property type="entry name" value="Peptidase_S1"/>
</dbReference>
<accession>A0A336M4L7</accession>
<dbReference type="PRINTS" id="PR00722">
    <property type="entry name" value="CHYMOTRYPSIN"/>
</dbReference>
<dbReference type="InterPro" id="IPR018114">
    <property type="entry name" value="TRYPSIN_HIS"/>
</dbReference>
<dbReference type="PROSITE" id="PS50240">
    <property type="entry name" value="TRYPSIN_DOM"/>
    <property type="match status" value="1"/>
</dbReference>
<dbReference type="EMBL" id="UFQS01000154">
    <property type="protein sequence ID" value="SSX00568.1"/>
    <property type="molecule type" value="Genomic_DNA"/>
</dbReference>
<evidence type="ECO:0000313" key="9">
    <source>
        <dbReference type="EMBL" id="SSX20948.1"/>
    </source>
</evidence>
<dbReference type="PROSITE" id="PS00134">
    <property type="entry name" value="TRYPSIN_HIS"/>
    <property type="match status" value="1"/>
</dbReference>
<evidence type="ECO:0000256" key="3">
    <source>
        <dbReference type="ARBA" id="ARBA00022825"/>
    </source>
</evidence>
<dbReference type="Pfam" id="PF00089">
    <property type="entry name" value="Trypsin"/>
    <property type="match status" value="1"/>
</dbReference>
<keyword evidence="6" id="KW-0732">Signal</keyword>
<evidence type="ECO:0000256" key="2">
    <source>
        <dbReference type="ARBA" id="ARBA00022801"/>
    </source>
</evidence>
<dbReference type="Gene3D" id="2.40.10.10">
    <property type="entry name" value="Trypsin-like serine proteases"/>
    <property type="match status" value="1"/>
</dbReference>
<proteinExistence type="inferred from homology"/>
<keyword evidence="4" id="KW-1015">Disulfide bond</keyword>
<feature type="chain" id="PRO_5033778283" evidence="6">
    <location>
        <begin position="20"/>
        <end position="128"/>
    </location>
</feature>
<protein>
    <submittedName>
        <fullName evidence="9">CSON003126 protein</fullName>
    </submittedName>
</protein>
<gene>
    <name evidence="9" type="primary">CSON003126</name>
</gene>